<dbReference type="Proteomes" id="UP001370490">
    <property type="component" value="Unassembled WGS sequence"/>
</dbReference>
<dbReference type="SUPFAM" id="SSF48239">
    <property type="entry name" value="Terpenoid cyclases/Protein prenyltransferases"/>
    <property type="match status" value="1"/>
</dbReference>
<dbReference type="Pfam" id="PF01397">
    <property type="entry name" value="Terpene_synth"/>
    <property type="match status" value="1"/>
</dbReference>
<dbReference type="GO" id="GO:0010333">
    <property type="term" value="F:terpene synthase activity"/>
    <property type="evidence" value="ECO:0007669"/>
    <property type="project" value="InterPro"/>
</dbReference>
<reference evidence="4 5" key="1">
    <citation type="submission" date="2023-12" db="EMBL/GenBank/DDBJ databases">
        <title>A high-quality genome assembly for Dillenia turbinata (Dilleniales).</title>
        <authorList>
            <person name="Chanderbali A."/>
        </authorList>
    </citation>
    <scope>NUCLEOTIDE SEQUENCE [LARGE SCALE GENOMIC DNA]</scope>
    <source>
        <strain evidence="4">LSX21</strain>
        <tissue evidence="4">Leaf</tissue>
    </source>
</reference>
<sequence length="424" mass="48499">MEFHQSSMHLLVNRIKEEISWNFDLHSCALPSAYDTAWLAMIPAAYENEVPMFKDCLNCGFGECDQNDHPTLDCLPSILACMVALKTWIVGSKNIDKGMAFIHAIVESLLSKYREGFPHLFTIVFPTMIELSMAMWSQFFPERLEGLAAKNRRSCSQVSVPPLQSYLEKLPMSSDVDHQDTSATAQAFMLTKNKDCLAYLRSVVQGCPKGEFAVPSMYPINEELVKLSIVNHIERLGLAEHFNEEIEEILSQIHRNLKVEEPGEFWVKLVPSQIYKEALAFQLLRTHGYQVSPCILSRRTLHSGKEVLLVSTRGRHCDAYGKELQRFLELDIFSGEDELEKARSFSRKIHERAISLGSGLDNVVVFPNCQTMLMQLAMDNYKFRQSIYMKELEEVTRHRLKPRKVHAQKNYLITAGHLNHKTVS</sequence>
<evidence type="ECO:0000256" key="1">
    <source>
        <dbReference type="ARBA" id="ARBA00001946"/>
    </source>
</evidence>
<keyword evidence="2" id="KW-0460">Magnesium</keyword>
<protein>
    <submittedName>
        <fullName evidence="4">Terpene synthase, N-terminal domain</fullName>
    </submittedName>
</protein>
<comment type="caution">
    <text evidence="4">The sequence shown here is derived from an EMBL/GenBank/DDBJ whole genome shotgun (WGS) entry which is preliminary data.</text>
</comment>
<organism evidence="4 5">
    <name type="scientific">Dillenia turbinata</name>
    <dbReference type="NCBI Taxonomy" id="194707"/>
    <lineage>
        <taxon>Eukaryota</taxon>
        <taxon>Viridiplantae</taxon>
        <taxon>Streptophyta</taxon>
        <taxon>Embryophyta</taxon>
        <taxon>Tracheophyta</taxon>
        <taxon>Spermatophyta</taxon>
        <taxon>Magnoliopsida</taxon>
        <taxon>eudicotyledons</taxon>
        <taxon>Gunneridae</taxon>
        <taxon>Pentapetalae</taxon>
        <taxon>Dilleniales</taxon>
        <taxon>Dilleniaceae</taxon>
        <taxon>Dillenia</taxon>
    </lineage>
</organism>
<proteinExistence type="predicted"/>
<accession>A0AAN8UNL8</accession>
<evidence type="ECO:0000313" key="4">
    <source>
        <dbReference type="EMBL" id="KAK6917499.1"/>
    </source>
</evidence>
<name>A0AAN8UNL8_9MAGN</name>
<evidence type="ECO:0000259" key="3">
    <source>
        <dbReference type="Pfam" id="PF01397"/>
    </source>
</evidence>
<dbReference type="AlphaFoldDB" id="A0AAN8UNL8"/>
<dbReference type="InterPro" id="IPR036965">
    <property type="entry name" value="Terpene_synth_N_sf"/>
</dbReference>
<keyword evidence="5" id="KW-1185">Reference proteome</keyword>
<dbReference type="InterPro" id="IPR050148">
    <property type="entry name" value="Terpene_synthase-like"/>
</dbReference>
<feature type="domain" description="Terpene synthase N-terminal" evidence="3">
    <location>
        <begin position="177"/>
        <end position="348"/>
    </location>
</feature>
<dbReference type="InterPro" id="IPR008930">
    <property type="entry name" value="Terpenoid_cyclase/PrenylTrfase"/>
</dbReference>
<evidence type="ECO:0000256" key="2">
    <source>
        <dbReference type="ARBA" id="ARBA00022842"/>
    </source>
</evidence>
<comment type="cofactor">
    <cofactor evidence="1">
        <name>Mg(2+)</name>
        <dbReference type="ChEBI" id="CHEBI:18420"/>
    </cofactor>
</comment>
<dbReference type="GO" id="GO:0000287">
    <property type="term" value="F:magnesium ion binding"/>
    <property type="evidence" value="ECO:0007669"/>
    <property type="project" value="TreeGrafter"/>
</dbReference>
<gene>
    <name evidence="4" type="ORF">RJ641_018250</name>
</gene>
<dbReference type="InterPro" id="IPR001906">
    <property type="entry name" value="Terpene_synth_N"/>
</dbReference>
<dbReference type="PANTHER" id="PTHR31739">
    <property type="entry name" value="ENT-COPALYL DIPHOSPHATE SYNTHASE, CHLOROPLASTIC"/>
    <property type="match status" value="1"/>
</dbReference>
<dbReference type="Gene3D" id="1.50.10.130">
    <property type="entry name" value="Terpene synthase, N-terminal domain"/>
    <property type="match status" value="1"/>
</dbReference>
<dbReference type="GO" id="GO:0016102">
    <property type="term" value="P:diterpenoid biosynthetic process"/>
    <property type="evidence" value="ECO:0007669"/>
    <property type="project" value="TreeGrafter"/>
</dbReference>
<dbReference type="Gene3D" id="1.50.10.160">
    <property type="match status" value="1"/>
</dbReference>
<dbReference type="EMBL" id="JBAMMX010000023">
    <property type="protein sequence ID" value="KAK6917499.1"/>
    <property type="molecule type" value="Genomic_DNA"/>
</dbReference>
<evidence type="ECO:0000313" key="5">
    <source>
        <dbReference type="Proteomes" id="UP001370490"/>
    </source>
</evidence>
<dbReference type="PANTHER" id="PTHR31739:SF25">
    <property type="entry name" value="(E,E)-GERANYLLINALOOL SYNTHASE"/>
    <property type="match status" value="1"/>
</dbReference>